<dbReference type="Pfam" id="PF01777">
    <property type="entry name" value="Ribosomal_L27e"/>
    <property type="match status" value="1"/>
</dbReference>
<comment type="caution">
    <text evidence="3">The sequence shown here is derived from an EMBL/GenBank/DDBJ whole genome shotgun (WGS) entry which is preliminary data.</text>
</comment>
<dbReference type="SUPFAM" id="SSF50104">
    <property type="entry name" value="Translation proteins SH3-like domain"/>
    <property type="match status" value="1"/>
</dbReference>
<evidence type="ECO:0000256" key="2">
    <source>
        <dbReference type="SAM" id="Coils"/>
    </source>
</evidence>
<dbReference type="InterPro" id="IPR038655">
    <property type="entry name" value="Ribosomal_eL27_sf"/>
</dbReference>
<evidence type="ECO:0000313" key="3">
    <source>
        <dbReference type="EMBL" id="KRH95117.1"/>
    </source>
</evidence>
<dbReference type="GO" id="GO:0005840">
    <property type="term" value="C:ribosome"/>
    <property type="evidence" value="ECO:0007669"/>
    <property type="project" value="InterPro"/>
</dbReference>
<reference evidence="3 4" key="1">
    <citation type="submission" date="2015-07" db="EMBL/GenBank/DDBJ databases">
        <title>The genome of Pseudoloma neurophilia, a relevant intracellular parasite of the zebrafish.</title>
        <authorList>
            <person name="Ndikumana S."/>
            <person name="Pelin A."/>
            <person name="Sanders J."/>
            <person name="Corradi N."/>
        </authorList>
    </citation>
    <scope>NUCLEOTIDE SEQUENCE [LARGE SCALE GENOMIC DNA]</scope>
    <source>
        <strain evidence="3 4">MK1</strain>
    </source>
</reference>
<dbReference type="AlphaFoldDB" id="A0A0R0M0Q1"/>
<evidence type="ECO:0000256" key="1">
    <source>
        <dbReference type="ARBA" id="ARBA00009124"/>
    </source>
</evidence>
<proteinExistence type="inferred from homology"/>
<dbReference type="VEuPathDB" id="MicrosporidiaDB:M153_250003849"/>
<dbReference type="GO" id="GO:0003735">
    <property type="term" value="F:structural constituent of ribosome"/>
    <property type="evidence" value="ECO:0007669"/>
    <property type="project" value="InterPro"/>
</dbReference>
<dbReference type="InterPro" id="IPR001141">
    <property type="entry name" value="Ribosomal_eL27"/>
</dbReference>
<feature type="coiled-coil region" evidence="2">
    <location>
        <begin position="76"/>
        <end position="103"/>
    </location>
</feature>
<evidence type="ECO:0000313" key="4">
    <source>
        <dbReference type="Proteomes" id="UP000051530"/>
    </source>
</evidence>
<dbReference type="Proteomes" id="UP000051530">
    <property type="component" value="Unassembled WGS sequence"/>
</dbReference>
<comment type="similarity">
    <text evidence="1">Belongs to the eukaryotic ribosomal protein eL27 family.</text>
</comment>
<dbReference type="EMBL" id="LGUB01000005">
    <property type="protein sequence ID" value="KRH95117.1"/>
    <property type="molecule type" value="Genomic_DNA"/>
</dbReference>
<organism evidence="3 4">
    <name type="scientific">Pseudoloma neurophilia</name>
    <dbReference type="NCBI Taxonomy" id="146866"/>
    <lineage>
        <taxon>Eukaryota</taxon>
        <taxon>Fungi</taxon>
        <taxon>Fungi incertae sedis</taxon>
        <taxon>Microsporidia</taxon>
        <taxon>Pseudoloma</taxon>
    </lineage>
</organism>
<dbReference type="GO" id="GO:0006412">
    <property type="term" value="P:translation"/>
    <property type="evidence" value="ECO:0007669"/>
    <property type="project" value="InterPro"/>
</dbReference>
<dbReference type="InterPro" id="IPR008991">
    <property type="entry name" value="Translation_prot_SH3-like_sf"/>
</dbReference>
<sequence>MLFKKNMLVILTNGRMASCKAVILDILPDNRLLVTGYVNRKKRIRESKGAKLFIKRMNPIHVLATSHSLTVNIKVKDNIFEDIKLKRETIDSLESELSGKKEKEAEWMRTKLIVK</sequence>
<dbReference type="OrthoDB" id="2365484at2759"/>
<dbReference type="Gene3D" id="2.30.30.770">
    <property type="match status" value="1"/>
</dbReference>
<name>A0A0R0M0Q1_9MICR</name>
<accession>A0A0R0M0Q1</accession>
<gene>
    <name evidence="3" type="ORF">M153_250003849</name>
</gene>
<keyword evidence="4" id="KW-1185">Reference proteome</keyword>
<protein>
    <submittedName>
        <fullName evidence="3">Putative Translation protein SH3-like, subgroup protein</fullName>
    </submittedName>
</protein>
<keyword evidence="2" id="KW-0175">Coiled coil</keyword>